<accession>A0A4C1VDA8</accession>
<reference evidence="2 3" key="1">
    <citation type="journal article" date="2019" name="Commun. Biol.">
        <title>The bagworm genome reveals a unique fibroin gene that provides high tensile strength.</title>
        <authorList>
            <person name="Kono N."/>
            <person name="Nakamura H."/>
            <person name="Ohtoshi R."/>
            <person name="Tomita M."/>
            <person name="Numata K."/>
            <person name="Arakawa K."/>
        </authorList>
    </citation>
    <scope>NUCLEOTIDE SEQUENCE [LARGE SCALE GENOMIC DNA]</scope>
</reference>
<evidence type="ECO:0000313" key="3">
    <source>
        <dbReference type="Proteomes" id="UP000299102"/>
    </source>
</evidence>
<dbReference type="Proteomes" id="UP000299102">
    <property type="component" value="Unassembled WGS sequence"/>
</dbReference>
<gene>
    <name evidence="2" type="ORF">EVAR_8353_1</name>
</gene>
<proteinExistence type="predicted"/>
<feature type="compositionally biased region" description="Low complexity" evidence="1">
    <location>
        <begin position="14"/>
        <end position="31"/>
    </location>
</feature>
<keyword evidence="3" id="KW-1185">Reference proteome</keyword>
<dbReference type="AlphaFoldDB" id="A0A4C1VDA8"/>
<feature type="region of interest" description="Disordered" evidence="1">
    <location>
        <begin position="1"/>
        <end position="70"/>
    </location>
</feature>
<feature type="compositionally biased region" description="Polar residues" evidence="1">
    <location>
        <begin position="1"/>
        <end position="10"/>
    </location>
</feature>
<evidence type="ECO:0000256" key="1">
    <source>
        <dbReference type="SAM" id="MobiDB-lite"/>
    </source>
</evidence>
<evidence type="ECO:0000313" key="2">
    <source>
        <dbReference type="EMBL" id="GBP36520.1"/>
    </source>
</evidence>
<feature type="compositionally biased region" description="Basic and acidic residues" evidence="1">
    <location>
        <begin position="32"/>
        <end position="41"/>
    </location>
</feature>
<organism evidence="2 3">
    <name type="scientific">Eumeta variegata</name>
    <name type="common">Bagworm moth</name>
    <name type="synonym">Eumeta japonica</name>
    <dbReference type="NCBI Taxonomy" id="151549"/>
    <lineage>
        <taxon>Eukaryota</taxon>
        <taxon>Metazoa</taxon>
        <taxon>Ecdysozoa</taxon>
        <taxon>Arthropoda</taxon>
        <taxon>Hexapoda</taxon>
        <taxon>Insecta</taxon>
        <taxon>Pterygota</taxon>
        <taxon>Neoptera</taxon>
        <taxon>Endopterygota</taxon>
        <taxon>Lepidoptera</taxon>
        <taxon>Glossata</taxon>
        <taxon>Ditrysia</taxon>
        <taxon>Tineoidea</taxon>
        <taxon>Psychidae</taxon>
        <taxon>Oiketicinae</taxon>
        <taxon>Eumeta</taxon>
    </lineage>
</organism>
<comment type="caution">
    <text evidence="2">The sequence shown here is derived from an EMBL/GenBank/DDBJ whole genome shotgun (WGS) entry which is preliminary data.</text>
</comment>
<name>A0A4C1VDA8_EUMVA</name>
<dbReference type="EMBL" id="BGZK01000319">
    <property type="protein sequence ID" value="GBP36520.1"/>
    <property type="molecule type" value="Genomic_DNA"/>
</dbReference>
<sequence length="154" mass="16719">MSSVGGQQRCGSDAARAATARGRRPPLAAGPARKEKGDNAAHPHCWLTAKGGGPDRPLYHEPHSAGVVGHRRRTSLTQIVNQNSATTFEFVQPVINSGKGLDFNMKGQPNERFECVYFPVSYNYEIMPYKCRAAGAPTAATGARRAPRATDRRR</sequence>
<protein>
    <submittedName>
        <fullName evidence="2">Uncharacterized protein</fullName>
    </submittedName>
</protein>